<evidence type="ECO:0000256" key="1">
    <source>
        <dbReference type="SAM" id="MobiDB-lite"/>
    </source>
</evidence>
<proteinExistence type="predicted"/>
<dbReference type="Proteomes" id="UP001187531">
    <property type="component" value="Unassembled WGS sequence"/>
</dbReference>
<feature type="region of interest" description="Disordered" evidence="1">
    <location>
        <begin position="42"/>
        <end position="87"/>
    </location>
</feature>
<comment type="caution">
    <text evidence="2">The sequence shown here is derived from an EMBL/GenBank/DDBJ whole genome shotgun (WGS) entry which is preliminary data.</text>
</comment>
<dbReference type="AlphaFoldDB" id="A0AA88L183"/>
<evidence type="ECO:0000313" key="2">
    <source>
        <dbReference type="EMBL" id="KAK2715153.1"/>
    </source>
</evidence>
<name>A0AA88L183_ARTSF</name>
<sequence>MPEVIRPFPKAGPRSEKPRGHKKLCSKILTDTPEKERFEAKHQIKEAKMSKKKSRAGRKGAEKRNITADPDEEEDFVHSNTSSNENLHIKDTEGMVLAKDKIEDEIEVLFWKRIFPSYKFQEMTEKGRFSLEDALMKLPKPILSGGTARQASLHTFGVDFSGFSVL</sequence>
<reference evidence="2" key="1">
    <citation type="submission" date="2023-07" db="EMBL/GenBank/DDBJ databases">
        <title>Chromosome-level genome assembly of Artemia franciscana.</title>
        <authorList>
            <person name="Jo E."/>
        </authorList>
    </citation>
    <scope>NUCLEOTIDE SEQUENCE</scope>
    <source>
        <tissue evidence="2">Whole body</tissue>
    </source>
</reference>
<evidence type="ECO:0000313" key="3">
    <source>
        <dbReference type="Proteomes" id="UP001187531"/>
    </source>
</evidence>
<keyword evidence="3" id="KW-1185">Reference proteome</keyword>
<protein>
    <submittedName>
        <fullName evidence="2">Uncharacterized protein</fullName>
    </submittedName>
</protein>
<accession>A0AA88L183</accession>
<organism evidence="2 3">
    <name type="scientific">Artemia franciscana</name>
    <name type="common">Brine shrimp</name>
    <name type="synonym">Artemia sanfranciscana</name>
    <dbReference type="NCBI Taxonomy" id="6661"/>
    <lineage>
        <taxon>Eukaryota</taxon>
        <taxon>Metazoa</taxon>
        <taxon>Ecdysozoa</taxon>
        <taxon>Arthropoda</taxon>
        <taxon>Crustacea</taxon>
        <taxon>Branchiopoda</taxon>
        <taxon>Anostraca</taxon>
        <taxon>Artemiidae</taxon>
        <taxon>Artemia</taxon>
    </lineage>
</organism>
<gene>
    <name evidence="2" type="ORF">QYM36_009958</name>
</gene>
<feature type="region of interest" description="Disordered" evidence="1">
    <location>
        <begin position="1"/>
        <end position="23"/>
    </location>
</feature>
<dbReference type="EMBL" id="JAVRJZ010000012">
    <property type="protein sequence ID" value="KAK2715153.1"/>
    <property type="molecule type" value="Genomic_DNA"/>
</dbReference>